<keyword evidence="4" id="KW-1185">Reference proteome</keyword>
<dbReference type="RefSeq" id="WP_058583538.1">
    <property type="nucleotide sequence ID" value="NZ_LOPU01000040.1"/>
</dbReference>
<dbReference type="PANTHER" id="PTHR46825">
    <property type="entry name" value="D-ALANYL-D-ALANINE-CARBOXYPEPTIDASE/ENDOPEPTIDASE AMPH"/>
    <property type="match status" value="1"/>
</dbReference>
<accession>A0A0W1R3B1</accession>
<dbReference type="Proteomes" id="UP000054387">
    <property type="component" value="Unassembled WGS sequence"/>
</dbReference>
<reference evidence="3 4" key="1">
    <citation type="submission" date="2015-12" db="EMBL/GenBank/DDBJ databases">
        <title>Haloprofundus marisrubri gen. nov., sp. nov., an extremely halophilic archaeon isolated from the Discovery deep brine-seawater interface in the Red Sea.</title>
        <authorList>
            <person name="Zhang G."/>
            <person name="Stingl U."/>
            <person name="Rashid M."/>
        </authorList>
    </citation>
    <scope>NUCLEOTIDE SEQUENCE [LARGE SCALE GENOMIC DNA]</scope>
    <source>
        <strain evidence="3 4">SB9</strain>
    </source>
</reference>
<dbReference type="InterPro" id="IPR012338">
    <property type="entry name" value="Beta-lactam/transpept-like"/>
</dbReference>
<dbReference type="Pfam" id="PF13969">
    <property type="entry name" value="Pab87_oct"/>
    <property type="match status" value="1"/>
</dbReference>
<proteinExistence type="predicted"/>
<dbReference type="AlphaFoldDB" id="A0A0W1R3B1"/>
<dbReference type="Gene3D" id="3.40.710.10">
    <property type="entry name" value="DD-peptidase/beta-lactamase superfamily"/>
    <property type="match status" value="1"/>
</dbReference>
<gene>
    <name evidence="3" type="ORF">AUR64_02375</name>
</gene>
<dbReference type="SUPFAM" id="SSF56601">
    <property type="entry name" value="beta-lactamase/transpeptidase-like"/>
    <property type="match status" value="1"/>
</dbReference>
<protein>
    <recommendedName>
        <fullName evidence="5">Penicillin-binding protein</fullName>
    </recommendedName>
</protein>
<evidence type="ECO:0000313" key="3">
    <source>
        <dbReference type="EMBL" id="KTG07707.1"/>
    </source>
</evidence>
<evidence type="ECO:0000259" key="1">
    <source>
        <dbReference type="Pfam" id="PF00144"/>
    </source>
</evidence>
<dbReference type="STRING" id="1514971.AUR64_02375"/>
<comment type="caution">
    <text evidence="3">The sequence shown here is derived from an EMBL/GenBank/DDBJ whole genome shotgun (WGS) entry which is preliminary data.</text>
</comment>
<evidence type="ECO:0000313" key="4">
    <source>
        <dbReference type="Proteomes" id="UP000054387"/>
    </source>
</evidence>
<dbReference type="OrthoDB" id="307767at2157"/>
<dbReference type="Gene3D" id="2.40.128.210">
    <property type="entry name" value="Pab87 octamerisation domain"/>
    <property type="match status" value="1"/>
</dbReference>
<dbReference type="EMBL" id="LOPU01000040">
    <property type="protein sequence ID" value="KTG07707.1"/>
    <property type="molecule type" value="Genomic_DNA"/>
</dbReference>
<dbReference type="Pfam" id="PF00144">
    <property type="entry name" value="Beta-lactamase"/>
    <property type="match status" value="1"/>
</dbReference>
<evidence type="ECO:0000259" key="2">
    <source>
        <dbReference type="Pfam" id="PF13969"/>
    </source>
</evidence>
<dbReference type="PANTHER" id="PTHR46825:SF9">
    <property type="entry name" value="BETA-LACTAMASE-RELATED DOMAIN-CONTAINING PROTEIN"/>
    <property type="match status" value="1"/>
</dbReference>
<dbReference type="InterPro" id="IPR038164">
    <property type="entry name" value="Pab87_oct_sf"/>
</dbReference>
<dbReference type="InterPro" id="IPR025879">
    <property type="entry name" value="Pab87_oct"/>
</dbReference>
<dbReference type="InterPro" id="IPR050491">
    <property type="entry name" value="AmpC-like"/>
</dbReference>
<name>A0A0W1R3B1_9EURY</name>
<feature type="domain" description="Beta-lactamase-related" evidence="1">
    <location>
        <begin position="16"/>
        <end position="349"/>
    </location>
</feature>
<evidence type="ECO:0008006" key="5">
    <source>
        <dbReference type="Google" id="ProtNLM"/>
    </source>
</evidence>
<organism evidence="3 4">
    <name type="scientific">Haloprofundus marisrubri</name>
    <dbReference type="NCBI Taxonomy" id="1514971"/>
    <lineage>
        <taxon>Archaea</taxon>
        <taxon>Methanobacteriati</taxon>
        <taxon>Methanobacteriota</taxon>
        <taxon>Stenosarchaea group</taxon>
        <taxon>Halobacteria</taxon>
        <taxon>Halobacteriales</taxon>
        <taxon>Haloferacaceae</taxon>
        <taxon>Haloprofundus</taxon>
    </lineage>
</organism>
<sequence>MPTLDASTRSAIESFVIDWMDDNGIPGASLALVDGDELVYADGFGARDVSENIPSTSDTLYGIGSITKSFTALAIQQLVEDGELELTDPVTEYVDRYADAPGNPVLIHQLLTHTSGLPSDGSAAVLIARLMGAGEVASPITSDNDFSRHLNGALNDRLVDDEEHFFYYNSGYTVLGEIVESITGKSYEEYVHEQILEPLGMTRSTFDADGFESQSDRMTPYFRGGDGLQSGRFPFDETIYAPGGLLSSVTEMSNYLRMNMNGGEFKGNHLLSSERLAELHEPASTRLEYLDGPTQQYGCGWMISDLVGDRLVGHGGSIGVCTAYMGFLKEANVGVVLLCSTSPETHPMNVGPAVLGLTQGEDPKDAVPQFGLDAKLDAVTGEYASYREITTATVERVSGGLTVSYGSGRATQKLLALPENTDPDDFDFYTVTPDGSRTPIRFEETDDGMELFVDRWRLYRE</sequence>
<dbReference type="InterPro" id="IPR001466">
    <property type="entry name" value="Beta-lactam-related"/>
</dbReference>
<feature type="domain" description="Pab87 octamerisation" evidence="2">
    <location>
        <begin position="366"/>
        <end position="458"/>
    </location>
</feature>